<evidence type="ECO:0000313" key="1">
    <source>
        <dbReference type="EMBL" id="TFK33303.1"/>
    </source>
</evidence>
<dbReference type="Proteomes" id="UP000308652">
    <property type="component" value="Unassembled WGS sequence"/>
</dbReference>
<dbReference type="AlphaFoldDB" id="A0A5C3LM15"/>
<dbReference type="EMBL" id="ML213651">
    <property type="protein sequence ID" value="TFK33303.1"/>
    <property type="molecule type" value="Genomic_DNA"/>
</dbReference>
<accession>A0A5C3LM15</accession>
<reference evidence="1 2" key="1">
    <citation type="journal article" date="2019" name="Nat. Ecol. Evol.">
        <title>Megaphylogeny resolves global patterns of mushroom evolution.</title>
        <authorList>
            <person name="Varga T."/>
            <person name="Krizsan K."/>
            <person name="Foldi C."/>
            <person name="Dima B."/>
            <person name="Sanchez-Garcia M."/>
            <person name="Sanchez-Ramirez S."/>
            <person name="Szollosi G.J."/>
            <person name="Szarkandi J.G."/>
            <person name="Papp V."/>
            <person name="Albert L."/>
            <person name="Andreopoulos W."/>
            <person name="Angelini C."/>
            <person name="Antonin V."/>
            <person name="Barry K.W."/>
            <person name="Bougher N.L."/>
            <person name="Buchanan P."/>
            <person name="Buyck B."/>
            <person name="Bense V."/>
            <person name="Catcheside P."/>
            <person name="Chovatia M."/>
            <person name="Cooper J."/>
            <person name="Damon W."/>
            <person name="Desjardin D."/>
            <person name="Finy P."/>
            <person name="Geml J."/>
            <person name="Haridas S."/>
            <person name="Hughes K."/>
            <person name="Justo A."/>
            <person name="Karasinski D."/>
            <person name="Kautmanova I."/>
            <person name="Kiss B."/>
            <person name="Kocsube S."/>
            <person name="Kotiranta H."/>
            <person name="LaButti K.M."/>
            <person name="Lechner B.E."/>
            <person name="Liimatainen K."/>
            <person name="Lipzen A."/>
            <person name="Lukacs Z."/>
            <person name="Mihaltcheva S."/>
            <person name="Morgado L.N."/>
            <person name="Niskanen T."/>
            <person name="Noordeloos M.E."/>
            <person name="Ohm R.A."/>
            <person name="Ortiz-Santana B."/>
            <person name="Ovrebo C."/>
            <person name="Racz N."/>
            <person name="Riley R."/>
            <person name="Savchenko A."/>
            <person name="Shiryaev A."/>
            <person name="Soop K."/>
            <person name="Spirin V."/>
            <person name="Szebenyi C."/>
            <person name="Tomsovsky M."/>
            <person name="Tulloss R.E."/>
            <person name="Uehling J."/>
            <person name="Grigoriev I.V."/>
            <person name="Vagvolgyi C."/>
            <person name="Papp T."/>
            <person name="Martin F.M."/>
            <person name="Miettinen O."/>
            <person name="Hibbett D.S."/>
            <person name="Nagy L.G."/>
        </authorList>
    </citation>
    <scope>NUCLEOTIDE SEQUENCE [LARGE SCALE GENOMIC DNA]</scope>
    <source>
        <strain evidence="1 2">CBS 166.37</strain>
    </source>
</reference>
<protein>
    <submittedName>
        <fullName evidence="1">Uncharacterized protein</fullName>
    </submittedName>
</protein>
<organism evidence="1 2">
    <name type="scientific">Crucibulum laeve</name>
    <dbReference type="NCBI Taxonomy" id="68775"/>
    <lineage>
        <taxon>Eukaryota</taxon>
        <taxon>Fungi</taxon>
        <taxon>Dikarya</taxon>
        <taxon>Basidiomycota</taxon>
        <taxon>Agaricomycotina</taxon>
        <taxon>Agaricomycetes</taxon>
        <taxon>Agaricomycetidae</taxon>
        <taxon>Agaricales</taxon>
        <taxon>Agaricineae</taxon>
        <taxon>Nidulariaceae</taxon>
        <taxon>Crucibulum</taxon>
    </lineage>
</organism>
<gene>
    <name evidence="1" type="ORF">BDQ12DRAFT_691398</name>
</gene>
<sequence>MSQYNLFHAHSVGRFRTAFKLLTSRRFEIHLLNTHNTVDRVLGPDTPFSALKCVGTE</sequence>
<evidence type="ECO:0000313" key="2">
    <source>
        <dbReference type="Proteomes" id="UP000308652"/>
    </source>
</evidence>
<keyword evidence="2" id="KW-1185">Reference proteome</keyword>
<proteinExistence type="predicted"/>
<name>A0A5C3LM15_9AGAR</name>